<reference evidence="1 2" key="1">
    <citation type="submission" date="2020-08" db="EMBL/GenBank/DDBJ databases">
        <authorList>
            <person name="Ren C."/>
            <person name="Gu Y."/>
            <person name="Xu Y."/>
        </authorList>
    </citation>
    <scope>NUCLEOTIDE SEQUENCE [LARGE SCALE GENOMIC DNA]</scope>
    <source>
        <strain evidence="1 2">LBM18003</strain>
    </source>
</reference>
<keyword evidence="2" id="KW-1185">Reference proteome</keyword>
<dbReference type="KEGG" id="caml:H6X83_04630"/>
<evidence type="ECO:0000313" key="2">
    <source>
        <dbReference type="Proteomes" id="UP000516046"/>
    </source>
</evidence>
<dbReference type="Pfam" id="PF14354">
    <property type="entry name" value="Lar_restr_allev"/>
    <property type="match status" value="1"/>
</dbReference>
<dbReference type="EMBL" id="CP060696">
    <property type="protein sequence ID" value="QNO18919.1"/>
    <property type="molecule type" value="Genomic_DNA"/>
</dbReference>
<proteinExistence type="predicted"/>
<name>A0A7G9WJQ7_9FIRM</name>
<evidence type="ECO:0000313" key="1">
    <source>
        <dbReference type="EMBL" id="QNO18919.1"/>
    </source>
</evidence>
<gene>
    <name evidence="1" type="ORF">H6X83_04630</name>
</gene>
<sequence>MSNKIKMCPFCGAKPEIDYFPDKHCDTYGITCSNEKCIAHSIFEVYCSTEEAIKAWNCRAKQLKGSDNE</sequence>
<protein>
    <submittedName>
        <fullName evidence="1">Lar family restriction alleviation protein</fullName>
    </submittedName>
</protein>
<accession>A0A7G9WJQ7</accession>
<dbReference type="Proteomes" id="UP000516046">
    <property type="component" value="Chromosome"/>
</dbReference>
<dbReference type="AlphaFoldDB" id="A0A7G9WJQ7"/>
<organism evidence="1 2">
    <name type="scientific">Caproicibacterium amylolyticum</name>
    <dbReference type="NCBI Taxonomy" id="2766537"/>
    <lineage>
        <taxon>Bacteria</taxon>
        <taxon>Bacillati</taxon>
        <taxon>Bacillota</taxon>
        <taxon>Clostridia</taxon>
        <taxon>Eubacteriales</taxon>
        <taxon>Oscillospiraceae</taxon>
        <taxon>Caproicibacterium</taxon>
    </lineage>
</organism>
<dbReference type="RefSeq" id="WP_212507988.1">
    <property type="nucleotide sequence ID" value="NZ_CP060696.1"/>
</dbReference>